<evidence type="ECO:0000256" key="1">
    <source>
        <dbReference type="SAM" id="MobiDB-lite"/>
    </source>
</evidence>
<name>A0ABR2X705_9PEZI</name>
<feature type="region of interest" description="Disordered" evidence="1">
    <location>
        <begin position="1501"/>
        <end position="1520"/>
    </location>
</feature>
<proteinExistence type="predicted"/>
<feature type="compositionally biased region" description="Basic and acidic residues" evidence="1">
    <location>
        <begin position="1714"/>
        <end position="1727"/>
    </location>
</feature>
<organism evidence="3 4">
    <name type="scientific">Seiridium cardinale</name>
    <dbReference type="NCBI Taxonomy" id="138064"/>
    <lineage>
        <taxon>Eukaryota</taxon>
        <taxon>Fungi</taxon>
        <taxon>Dikarya</taxon>
        <taxon>Ascomycota</taxon>
        <taxon>Pezizomycotina</taxon>
        <taxon>Sordariomycetes</taxon>
        <taxon>Xylariomycetidae</taxon>
        <taxon>Amphisphaeriales</taxon>
        <taxon>Sporocadaceae</taxon>
        <taxon>Seiridium</taxon>
    </lineage>
</organism>
<dbReference type="EMBL" id="JARVKM010000119">
    <property type="protein sequence ID" value="KAK9769560.1"/>
    <property type="molecule type" value="Genomic_DNA"/>
</dbReference>
<feature type="domain" description="C2H2-type" evidence="2">
    <location>
        <begin position="1081"/>
        <end position="1102"/>
    </location>
</feature>
<evidence type="ECO:0000259" key="2">
    <source>
        <dbReference type="PROSITE" id="PS00028"/>
    </source>
</evidence>
<accession>A0ABR2X705</accession>
<reference evidence="3 4" key="1">
    <citation type="submission" date="2024-02" db="EMBL/GenBank/DDBJ databases">
        <title>First draft genome assembly of two strains of Seiridium cardinale.</title>
        <authorList>
            <person name="Emiliani G."/>
            <person name="Scali E."/>
        </authorList>
    </citation>
    <scope>NUCLEOTIDE SEQUENCE [LARGE SCALE GENOMIC DNA]</scope>
    <source>
        <strain evidence="3 4">BM-138-000479</strain>
    </source>
</reference>
<comment type="caution">
    <text evidence="3">The sequence shown here is derived from an EMBL/GenBank/DDBJ whole genome shotgun (WGS) entry which is preliminary data.</text>
</comment>
<feature type="compositionally biased region" description="Low complexity" evidence="1">
    <location>
        <begin position="731"/>
        <end position="747"/>
    </location>
</feature>
<feature type="region of interest" description="Disordered" evidence="1">
    <location>
        <begin position="1585"/>
        <end position="1620"/>
    </location>
</feature>
<dbReference type="InterPro" id="IPR013087">
    <property type="entry name" value="Znf_C2H2_type"/>
</dbReference>
<feature type="compositionally biased region" description="Basic residues" evidence="1">
    <location>
        <begin position="1701"/>
        <end position="1713"/>
    </location>
</feature>
<gene>
    <name evidence="3" type="ORF">SCAR479_13780</name>
</gene>
<feature type="region of interest" description="Disordered" evidence="1">
    <location>
        <begin position="1"/>
        <end position="28"/>
    </location>
</feature>
<feature type="compositionally biased region" description="Polar residues" evidence="1">
    <location>
        <begin position="1680"/>
        <end position="1694"/>
    </location>
</feature>
<feature type="region of interest" description="Disordered" evidence="1">
    <location>
        <begin position="1636"/>
        <end position="1760"/>
    </location>
</feature>
<dbReference type="Proteomes" id="UP001465668">
    <property type="component" value="Unassembled WGS sequence"/>
</dbReference>
<evidence type="ECO:0000313" key="4">
    <source>
        <dbReference type="Proteomes" id="UP001465668"/>
    </source>
</evidence>
<keyword evidence="4" id="KW-1185">Reference proteome</keyword>
<protein>
    <submittedName>
        <fullName evidence="3">C2H2-type domain-containing protein</fullName>
    </submittedName>
</protein>
<evidence type="ECO:0000313" key="3">
    <source>
        <dbReference type="EMBL" id="KAK9769560.1"/>
    </source>
</evidence>
<feature type="region of interest" description="Disordered" evidence="1">
    <location>
        <begin position="731"/>
        <end position="755"/>
    </location>
</feature>
<feature type="compositionally biased region" description="Low complexity" evidence="1">
    <location>
        <begin position="1645"/>
        <end position="1670"/>
    </location>
</feature>
<dbReference type="PROSITE" id="PS00028">
    <property type="entry name" value="ZINC_FINGER_C2H2_1"/>
    <property type="match status" value="1"/>
</dbReference>
<feature type="compositionally biased region" description="Low complexity" evidence="1">
    <location>
        <begin position="1729"/>
        <end position="1746"/>
    </location>
</feature>
<sequence>MQGAAATPAAQSVTTHSRARSRPPPLDKSYRKVPFNVRCNCSITSTHPDFVVMEQYFDRQLRNAHQTVNEILEDHFTPYEIELFVPTKKAPMVNDQRRNTEQYQDLLATTFKDKLPTLACKMAMLYFGLPVAPMKMAPYQGVSESDLAAFDDVDRPFALDPLAFLDEYGEDNLGSGKPRDASITLRGGSLDEDELKLILTDAQEESSEQWEQQANDQLALSLRGGALAYDELPYHSNPRLMTAAGLRFLWLYGRQGSTGIGPKWADFVQGVVGLLGLGAEQKINPDASVYIAVDLWEGGPQSKDYLHTMEGRFYLNPAKYDSLPKDDILTFITNNMNKSHDLQRESRRRTCFVRFTRDKRAPNFRPIPPTESTIRMRRTELQQVTRVYMRTTHEPSVHNRPSQYAAEFSRALFALVPGTQRHYYVDLRFERGLEPVQDCGRIYLGQDPPQPLLNLIAQSQGRLDEIEIIAELELQMDDFLPILTTARRDLPTTEPGVVGSVDKVQLLDQNTIAEMIVDYCLGGRGTKDSVKYVELYLPSYSFLDVSVEPVLCYYQNGSPVSTADLWVARIDELKAESGGAVYDGGFAIWGRPVFHEYILINNFDTAAPAQYALDNLLDLDLAAFKSSVSTYLFPQRYDGHNRNDQLFLSTGEQHEEPEHVVRFDSTEHHWSEIKRRIAFGRVRVSLAPEKDKYQLEADTRWELDAGSYWGPCYDVPQDDVNLKTAEAAAAASASVSGPAPATSSSKPAPKKIRYPNATQYPTGMREQVFWKPPSIFSNPHKPLIIANAPPVETLLRVGPRLPAVSSGTRTATEMAQLEQEVHTLRGLILSRNRECPFAGCGRTFQYDDEEALDTHLKEDHALLKCPYCYATGKQGNESGNQLYFQNHEQAMKHFYQNHWKDMLKEAGVGNNNLGFIDNGVPGVVLGNDGKQKQLANYRYCTQCGRDHSSCHHQFDRENHTEKCVNMDSYNPLGTSSALNVPQYCIYCGVESFGSCPNPSCVAKVATIGTPPEVCCIYCGIPWSSYDTAYQITHKAGCKPLGGKTGDFCGFCGVTLKGMDDIAKRSHADYCNERPRPQAVQCPTCSLDLNSPKEVKDHLRDTHGNHTSCPWCEQQFPAHDRAWTDEVKVQHFAGHMGIHAQIPGIGTASKVHVDDLKCPGFVDCGVIVSNMTSDQYWNHMGESHSIGPQSGKVFYPNGQPVQFSNRTSGISMAGGTQPSGSAMSATTKVKTPGILQAQYEWQFSSAQRPASPDWDSKLPYMPFRRSAFVPTETMRCSRCFTLAPVRRNRNRENEIEIHSDPKLSCGIRRAPGVYDPKTAPVPNRSGWIEFPSGFDFKEVRRQFFAQYPAYRGTLFPVHDDRVDDVFDDPSQSRGQQRDDILASQVTGAAMARHQLPWPPYPGPGAYRSRDTRKTTWIPVPAGSSSTTTSAAAFSKSAVARLASGNMASAAARVVLGPAHHTPFDEEQADLVMGGECDVPVAGYDTATEQRKLRFIGTKDTGNLTRNGYNKPEEEEDESPGTVDGLVKDIRVLQAEMKALPASFKSPLDESFLRKRSRTPTHESATGFTETDRQLKRIRRGHLISKGSTLADGPETRSRNTTPALHDNVEQENATKPKPKATLKAKFKNTALPVTDLDIHSATGPATPSVEEVTTIPPTTTRKSSRTTTSKRVAYKEHDSDGSNTDTTVEDSSSADSVIMKSARSRTKTPAKRGRTKAEEDASTDEKKPAKTPAKTSAKAAAKTPGKTPAKRGRKKANDSGA</sequence>
<dbReference type="SMART" id="SM00355">
    <property type="entry name" value="ZnF_C2H2"/>
    <property type="match status" value="3"/>
</dbReference>